<evidence type="ECO:0008006" key="7">
    <source>
        <dbReference type="Google" id="ProtNLM"/>
    </source>
</evidence>
<dbReference type="InterPro" id="IPR002890">
    <property type="entry name" value="MG2"/>
</dbReference>
<dbReference type="GO" id="GO:0004866">
    <property type="term" value="F:endopeptidase inhibitor activity"/>
    <property type="evidence" value="ECO:0007669"/>
    <property type="project" value="InterPro"/>
</dbReference>
<dbReference type="SMART" id="SM01419">
    <property type="entry name" value="Thiol-ester_cl"/>
    <property type="match status" value="1"/>
</dbReference>
<keyword evidence="2" id="KW-1133">Transmembrane helix</keyword>
<dbReference type="Pfam" id="PF07678">
    <property type="entry name" value="TED_complement"/>
    <property type="match status" value="1"/>
</dbReference>
<dbReference type="InterPro" id="IPR001599">
    <property type="entry name" value="Macroglobln_a2"/>
</dbReference>
<evidence type="ECO:0000259" key="4">
    <source>
        <dbReference type="SMART" id="SM01360"/>
    </source>
</evidence>
<evidence type="ECO:0000259" key="3">
    <source>
        <dbReference type="SMART" id="SM01359"/>
    </source>
</evidence>
<dbReference type="InterPro" id="IPR013784">
    <property type="entry name" value="Carb-bd-like_fold"/>
</dbReference>
<comment type="caution">
    <text evidence="5">The sequence shown here is derived from an EMBL/GenBank/DDBJ whole genome shotgun (WGS) entry which is preliminary data.</text>
</comment>
<dbReference type="Gene3D" id="2.60.40.1930">
    <property type="match status" value="1"/>
</dbReference>
<evidence type="ECO:0000256" key="1">
    <source>
        <dbReference type="ARBA" id="ARBA00010556"/>
    </source>
</evidence>
<dbReference type="Gene3D" id="2.20.130.20">
    <property type="match status" value="1"/>
</dbReference>
<accession>A0A8J7TKI8</accession>
<comment type="similarity">
    <text evidence="1">Belongs to the protease inhibitor I39 (alpha-2-macroglobulin) family. Bacterial alpha-2-macroglobulin subfamily.</text>
</comment>
<gene>
    <name evidence="5" type="ORF">J0M35_01150</name>
</gene>
<feature type="transmembrane region" description="Helical" evidence="2">
    <location>
        <begin position="12"/>
        <end position="32"/>
    </location>
</feature>
<dbReference type="EMBL" id="JAFLCK010000001">
    <property type="protein sequence ID" value="MBN8658941.1"/>
    <property type="molecule type" value="Genomic_DNA"/>
</dbReference>
<feature type="domain" description="Alpha-2-macroglobulin bait region" evidence="3">
    <location>
        <begin position="737"/>
        <end position="881"/>
    </location>
</feature>
<dbReference type="Pfam" id="PF07703">
    <property type="entry name" value="A2M_BRD"/>
    <property type="match status" value="1"/>
</dbReference>
<dbReference type="InterPro" id="IPR047565">
    <property type="entry name" value="Alpha-macroglob_thiol-ester_cl"/>
</dbReference>
<organism evidence="5 6">
    <name type="scientific">Candidatus Obscuribacter phosphatis</name>
    <dbReference type="NCBI Taxonomy" id="1906157"/>
    <lineage>
        <taxon>Bacteria</taxon>
        <taxon>Bacillati</taxon>
        <taxon>Candidatus Melainabacteria</taxon>
        <taxon>Candidatus Obscuribacterales</taxon>
        <taxon>Candidatus Obscuribacteraceae</taxon>
        <taxon>Candidatus Obscuribacter</taxon>
    </lineage>
</organism>
<dbReference type="InterPro" id="IPR051802">
    <property type="entry name" value="YfhM-like"/>
</dbReference>
<dbReference type="SUPFAM" id="SSF49452">
    <property type="entry name" value="Starch-binding domain-like"/>
    <property type="match status" value="1"/>
</dbReference>
<dbReference type="InterPro" id="IPR011625">
    <property type="entry name" value="A2M_N_BRD"/>
</dbReference>
<dbReference type="SMART" id="SM01360">
    <property type="entry name" value="A2M"/>
    <property type="match status" value="1"/>
</dbReference>
<dbReference type="PANTHER" id="PTHR40094:SF1">
    <property type="entry name" value="UBIQUITIN DOMAIN-CONTAINING PROTEIN"/>
    <property type="match status" value="1"/>
</dbReference>
<protein>
    <recommendedName>
        <fullName evidence="7">Alpha-2-macroglobulin</fullName>
    </recommendedName>
</protein>
<dbReference type="Pfam" id="PF00207">
    <property type="entry name" value="A2M"/>
    <property type="match status" value="1"/>
</dbReference>
<dbReference type="Proteomes" id="UP000664277">
    <property type="component" value="Unassembled WGS sequence"/>
</dbReference>
<dbReference type="InterPro" id="IPR008930">
    <property type="entry name" value="Terpenoid_cyclase/PrenylTrfase"/>
</dbReference>
<evidence type="ECO:0000313" key="6">
    <source>
        <dbReference type="Proteomes" id="UP000664277"/>
    </source>
</evidence>
<feature type="domain" description="Alpha-2-macroglobulin" evidence="4">
    <location>
        <begin position="929"/>
        <end position="1019"/>
    </location>
</feature>
<name>A0A8J7TKI8_9BACT</name>
<dbReference type="InterPro" id="IPR011626">
    <property type="entry name" value="Alpha-macroglobulin_TED"/>
</dbReference>
<keyword evidence="2" id="KW-0812">Transmembrane</keyword>
<keyword evidence="2" id="KW-0472">Membrane</keyword>
<dbReference type="Pfam" id="PF17973">
    <property type="entry name" value="bMG10"/>
    <property type="match status" value="1"/>
</dbReference>
<evidence type="ECO:0000313" key="5">
    <source>
        <dbReference type="EMBL" id="MBN8658941.1"/>
    </source>
</evidence>
<evidence type="ECO:0000256" key="2">
    <source>
        <dbReference type="SAM" id="Phobius"/>
    </source>
</evidence>
<dbReference type="SUPFAM" id="SSF48239">
    <property type="entry name" value="Terpenoid cyclases/Protein prenyltransferases"/>
    <property type="match status" value="1"/>
</dbReference>
<dbReference type="Gene3D" id="1.50.10.20">
    <property type="match status" value="1"/>
</dbReference>
<dbReference type="GO" id="GO:0030246">
    <property type="term" value="F:carbohydrate binding"/>
    <property type="evidence" value="ECO:0007669"/>
    <property type="project" value="InterPro"/>
</dbReference>
<dbReference type="InterPro" id="IPR013783">
    <property type="entry name" value="Ig-like_fold"/>
</dbReference>
<reference evidence="5" key="1">
    <citation type="submission" date="2021-02" db="EMBL/GenBank/DDBJ databases">
        <title>Genome-Resolved Metagenomics of a Microbial Community Performing Photosynthetic Biological Nutrient Removal.</title>
        <authorList>
            <person name="Mcdaniel E.A."/>
        </authorList>
    </citation>
    <scope>NUCLEOTIDE SEQUENCE</scope>
    <source>
        <strain evidence="5">UWPOB_OBS1</strain>
    </source>
</reference>
<dbReference type="GO" id="GO:0005615">
    <property type="term" value="C:extracellular space"/>
    <property type="evidence" value="ECO:0007669"/>
    <property type="project" value="InterPro"/>
</dbReference>
<sequence>MKSLFENIKNALLSWEFLFLNIIFLGLVAIMLETPTGSLAGSIALEVPKTNLFSYDLKGNRVYALVNGPRNGPHVERGAWVNNDGSFQIDQLPVGEYTLEVRAPGFGREFARGLFVEDGKVAKMPKPLKLSLLSPSVNIASNSRVFTTKDKPNFWVNATGAAEATVKVYKGELKKLLDVKYAQSIGVTVSSDLSMYLDSAQKFKDPFSNPLQEFTRKLSQDSSDSSHAEFAFDKPLPPGDYFTVCQVKDLFGKEGATAMTWFSVSDIGLVIKQSPDEAVVRAVDLVTLKSAPNVELALYRKDDLNAVQASAKTGADGIARIAMSKDLQSVSSQDLMILGKLGENKAYGGYNYWRSDSDTRKTYFFTDRPVYRLGQTVMFKGICRKVAADGLVNAGAGEELVMTVEDPDNNSIQSINLKTNKYGAFSGLINIPENGKTGGYQVQIAYGGENTSYHSFEVAQYRKPEYQVEVEPISERLLMGEKGRARVRATYYFGGPVAGARVKYSIYSSTDYSARWKLMDRPEYYGFFDGFEGDDYDSSSGDYLTEGYAVTDANGEAIVEFDTTAPTMPASGPIGSTFQDRKLKIEAEVTDISRLSVVSSGYVPMSAADFTLFVDPRSYVVKSGESLPVSVKAVDYQGKAIANKAVNIKIMRFPYDSIKQEYKPDQVVVQQTVTTDGAGKASLDAFIGDQLPSDSYYVVAEAIDDKQRKAVDTNSIWIAQGEKPFFFAENEAKVQPLTIKLDKKVYKPGDKARVILSGPFTGKEGFEALVSVEGTKIHELKVVPLTSSAQLVELDIKDKYAPNCFVSVAVVGKKRQFYTLEETVLVSPDSHFMKLAVKCDKEKYKPGDDAVYTIEARDQAGKPVVGAELAMAVVDESIYAIRGEAAEDICKFFYSRVNNWVTTLCSFPEQYSGGPDKMEPRVRKDFKDTAAWFPSLITDSQGKAVVKFKMPDNLTTWRATVRGITLGTDVGSTVSKVIATQDIIARLALPRFFSQGDQGLVTAVVHNYTSKNQDVKLNLELSGDGLSTNVPLAQTISIAPDAAKRFSWAVTASAVGQAKIKLTAVGQTAADALEKTVSVRPMGVPVSLVRAGLMTRDDLERQVEFAQAADAVPGTISRNLSLSGSTIGPVLGNFKALIEYPYGCTEQTMSRLVPSTIALQLSKQLNMPLSSSEKQLFDKVYKEAMAKITSYQHGDGGWGWWQNDESRPYLTSYVMEGMKLLADSGYSVDREAMKRASQWTDERAKLLLKALKDPKRLKEIPSEKENQTDLAYMLYSQSLWGFKASSQQEVLTYLRSTEVLPQLTPEALAYLARAANNFGLSERDTATAAINRLVEIANNTDATVDWEYTKKLADKLGDREQLWYSYRFSPEETTALALAAIVEVKPNSEIIEKTKNWLLITRGKEGWGSTKATAQVFKALLIEEIAARRMDAKASLSDTLSQGFSCLVDGIAYSDSNRYGKETLVSFDKLGTQGGKTIIANKGGGRLYYFAETRYFKNLNGQTSTGVENLPGDLKMERHFYRIKALPPAADGTVRLKTEAIADGQIKAGETVLMKTIVTTPRELPYIMVDACLPSGAEVVQDSAKEGNIEAETQTNAPLGDWGEPWWTHQDVLDDRIIYFGASLKPGQSEFSTLIRMELPGKVGVPPVSMEGMYTKAVRGLSNLDVLKIAE</sequence>
<dbReference type="Pfam" id="PF01835">
    <property type="entry name" value="MG2"/>
    <property type="match status" value="1"/>
</dbReference>
<dbReference type="SMART" id="SM01359">
    <property type="entry name" value="A2M_N_2"/>
    <property type="match status" value="1"/>
</dbReference>
<dbReference type="InterPro" id="IPR041246">
    <property type="entry name" value="Bact_MG10"/>
</dbReference>
<dbReference type="Gene3D" id="2.60.40.10">
    <property type="entry name" value="Immunoglobulins"/>
    <property type="match status" value="1"/>
</dbReference>
<dbReference type="CDD" id="cd02891">
    <property type="entry name" value="A2M_like"/>
    <property type="match status" value="1"/>
</dbReference>
<dbReference type="PANTHER" id="PTHR40094">
    <property type="entry name" value="ALPHA-2-MACROGLOBULIN HOMOLOG"/>
    <property type="match status" value="1"/>
</dbReference>
<proteinExistence type="inferred from homology"/>